<protein>
    <recommendedName>
        <fullName evidence="4">Lipoprotein</fullName>
    </recommendedName>
</protein>
<evidence type="ECO:0008006" key="4">
    <source>
        <dbReference type="Google" id="ProtNLM"/>
    </source>
</evidence>
<dbReference type="EMBL" id="JANAVZ010000005">
    <property type="protein sequence ID" value="MCT4333210.1"/>
    <property type="molecule type" value="Genomic_DNA"/>
</dbReference>
<comment type="caution">
    <text evidence="2">The sequence shown here is derived from an EMBL/GenBank/DDBJ whole genome shotgun (WGS) entry which is preliminary data.</text>
</comment>
<proteinExistence type="predicted"/>
<keyword evidence="3" id="KW-1185">Reference proteome</keyword>
<gene>
    <name evidence="2" type="ORF">MU516_10070</name>
</gene>
<evidence type="ECO:0000313" key="2">
    <source>
        <dbReference type="EMBL" id="MCT4333210.1"/>
    </source>
</evidence>
<dbReference type="Proteomes" id="UP001320702">
    <property type="component" value="Unassembled WGS sequence"/>
</dbReference>
<evidence type="ECO:0000313" key="3">
    <source>
        <dbReference type="Proteomes" id="UP001320702"/>
    </source>
</evidence>
<dbReference type="RefSeq" id="WP_260277099.1">
    <property type="nucleotide sequence ID" value="NZ_JANAVZ010000005.1"/>
</dbReference>
<feature type="chain" id="PRO_5047018719" description="Lipoprotein" evidence="1">
    <location>
        <begin position="17"/>
        <end position="122"/>
    </location>
</feature>
<accession>A0ABT2K9K5</accession>
<dbReference type="PROSITE" id="PS51257">
    <property type="entry name" value="PROKAR_LIPOPROTEIN"/>
    <property type="match status" value="1"/>
</dbReference>
<reference evidence="2 3" key="1">
    <citation type="submission" date="2022-04" db="EMBL/GenBank/DDBJ databases">
        <title>Paracoccus sp. YLB-12 draft genome sequence.</title>
        <authorList>
            <person name="Yu L."/>
        </authorList>
    </citation>
    <scope>NUCLEOTIDE SEQUENCE [LARGE SCALE GENOMIC DNA]</scope>
    <source>
        <strain evidence="2 3">YLB-12</strain>
    </source>
</reference>
<evidence type="ECO:0000256" key="1">
    <source>
        <dbReference type="SAM" id="SignalP"/>
    </source>
</evidence>
<organism evidence="2 3">
    <name type="scientific">Paracoccus maritimus</name>
    <dbReference type="NCBI Taxonomy" id="2933292"/>
    <lineage>
        <taxon>Bacteria</taxon>
        <taxon>Pseudomonadati</taxon>
        <taxon>Pseudomonadota</taxon>
        <taxon>Alphaproteobacteria</taxon>
        <taxon>Rhodobacterales</taxon>
        <taxon>Paracoccaceae</taxon>
        <taxon>Paracoccus</taxon>
    </lineage>
</organism>
<name>A0ABT2K9K5_9RHOB</name>
<sequence length="122" mass="13256">MNYIKLSMVMITVALAGCASDIMKTYVGKDITEAAMDYGVPNGVMDLPDGRRAFIWQRSQSMAMPTTTNYNATAYGNWVSGTATTTGGGVNSWECTYTLIGQKNPRGSYTVVDFRKPSLACE</sequence>
<feature type="signal peptide" evidence="1">
    <location>
        <begin position="1"/>
        <end position="16"/>
    </location>
</feature>
<keyword evidence="1" id="KW-0732">Signal</keyword>